<reference evidence="3" key="1">
    <citation type="submission" date="2020-10" db="EMBL/GenBank/DDBJ databases">
        <authorList>
            <person name="Gilroy R."/>
        </authorList>
    </citation>
    <scope>NUCLEOTIDE SEQUENCE</scope>
    <source>
        <strain evidence="3">CHK195-11698</strain>
    </source>
</reference>
<evidence type="ECO:0000313" key="4">
    <source>
        <dbReference type="Proteomes" id="UP000824175"/>
    </source>
</evidence>
<feature type="domain" description="6-phospho-N-acetylmuramidase N-terminal" evidence="2">
    <location>
        <begin position="4"/>
        <end position="239"/>
    </location>
</feature>
<evidence type="ECO:0000259" key="1">
    <source>
        <dbReference type="Pfam" id="PF05913"/>
    </source>
</evidence>
<accession>A0A9D1L057</accession>
<comment type="caution">
    <text evidence="3">The sequence shown here is derived from an EMBL/GenBank/DDBJ whole genome shotgun (WGS) entry which is preliminary data.</text>
</comment>
<feature type="domain" description="6-phospho-N-acetylmuramidase C-terminal" evidence="1">
    <location>
        <begin position="247"/>
        <end position="359"/>
    </location>
</feature>
<dbReference type="PANTHER" id="PTHR38435:SF1">
    <property type="entry name" value="DUF871 DOMAIN-CONTAINING PROTEIN"/>
    <property type="match status" value="1"/>
</dbReference>
<dbReference type="InterPro" id="IPR008589">
    <property type="entry name" value="MupG"/>
</dbReference>
<proteinExistence type="predicted"/>
<dbReference type="PANTHER" id="PTHR38435">
    <property type="match status" value="1"/>
</dbReference>
<name>A0A9D1L057_9FIRM</name>
<dbReference type="InterPro" id="IPR029000">
    <property type="entry name" value="Cyclophilin-like_dom_sf"/>
</dbReference>
<sequence>MGRLGVSIYPEHSTPEKDKAYLSLAAKYGFSRVFTCLLSVKKPAEEIKKDFQDVIGHANALGMEVIVDVAPSVFANLHITYDDLSFFKEIGAAGFRLDEGFNGAAEARMTYNPYGLKVEINASSDSPYIDLVEFNQPNRSKLIACHNFYPQRYSGLSFDIFVKAGRKLRGYNIPIAAFVGSQEKGTYGPWPVSEGLCTLEAHRDIPIDAQARHLFATGLVDDVIVANAYASEQELASLAAIDRDRLTFGIVLDEKVTDVEKEIIFQYPHSVRADMPEFMARSTMPRIDYANADIPEANTRDLKRGDVVILNNGYGHYKGELHIILKDMPNNGWKNVVGVIPEYELGMLDYVVPNAKFTFTEVKK</sequence>
<dbReference type="InterPro" id="IPR043797">
    <property type="entry name" value="MupG_N"/>
</dbReference>
<dbReference type="Gene3D" id="3.20.20.70">
    <property type="entry name" value="Aldolase class I"/>
    <property type="match status" value="1"/>
</dbReference>
<evidence type="ECO:0000259" key="2">
    <source>
        <dbReference type="Pfam" id="PF19200"/>
    </source>
</evidence>
<dbReference type="Proteomes" id="UP000824175">
    <property type="component" value="Unassembled WGS sequence"/>
</dbReference>
<dbReference type="CDD" id="cd00551">
    <property type="entry name" value="AmyAc_family"/>
    <property type="match status" value="1"/>
</dbReference>
<dbReference type="InterPro" id="IPR043894">
    <property type="entry name" value="MupG_C"/>
</dbReference>
<organism evidence="3 4">
    <name type="scientific">Candidatus Fimiplasma intestinipullorum</name>
    <dbReference type="NCBI Taxonomy" id="2840825"/>
    <lineage>
        <taxon>Bacteria</taxon>
        <taxon>Bacillati</taxon>
        <taxon>Bacillota</taxon>
        <taxon>Clostridia</taxon>
        <taxon>Eubacteriales</taxon>
        <taxon>Candidatus Fimiplasma</taxon>
    </lineage>
</organism>
<dbReference type="SUPFAM" id="SSF51445">
    <property type="entry name" value="(Trans)glycosidases"/>
    <property type="match status" value="1"/>
</dbReference>
<dbReference type="EMBL" id="DVMJ01000008">
    <property type="protein sequence ID" value="HIU12716.1"/>
    <property type="molecule type" value="Genomic_DNA"/>
</dbReference>
<dbReference type="Pfam" id="PF19200">
    <property type="entry name" value="MupG_N"/>
    <property type="match status" value="1"/>
</dbReference>
<gene>
    <name evidence="3" type="ORF">IAD15_01420</name>
</gene>
<dbReference type="Gene3D" id="2.40.100.10">
    <property type="entry name" value="Cyclophilin-like"/>
    <property type="match status" value="1"/>
</dbReference>
<protein>
    <submittedName>
        <fullName evidence="3">DUF871 domain-containing protein</fullName>
    </submittedName>
</protein>
<reference evidence="3" key="2">
    <citation type="journal article" date="2021" name="PeerJ">
        <title>Extensive microbial diversity within the chicken gut microbiome revealed by metagenomics and culture.</title>
        <authorList>
            <person name="Gilroy R."/>
            <person name="Ravi A."/>
            <person name="Getino M."/>
            <person name="Pursley I."/>
            <person name="Horton D.L."/>
            <person name="Alikhan N.F."/>
            <person name="Baker D."/>
            <person name="Gharbi K."/>
            <person name="Hall N."/>
            <person name="Watson M."/>
            <person name="Adriaenssens E.M."/>
            <person name="Foster-Nyarko E."/>
            <person name="Jarju S."/>
            <person name="Secka A."/>
            <person name="Antonio M."/>
            <person name="Oren A."/>
            <person name="Chaudhuri R.R."/>
            <person name="La Ragione R."/>
            <person name="Hildebrand F."/>
            <person name="Pallen M.J."/>
        </authorList>
    </citation>
    <scope>NUCLEOTIDE SEQUENCE</scope>
    <source>
        <strain evidence="3">CHK195-11698</strain>
    </source>
</reference>
<dbReference type="InterPro" id="IPR017853">
    <property type="entry name" value="GH"/>
</dbReference>
<dbReference type="Pfam" id="PF05913">
    <property type="entry name" value="MupG_C"/>
    <property type="match status" value="1"/>
</dbReference>
<dbReference type="AlphaFoldDB" id="A0A9D1L057"/>
<evidence type="ECO:0000313" key="3">
    <source>
        <dbReference type="EMBL" id="HIU12716.1"/>
    </source>
</evidence>
<dbReference type="SUPFAM" id="SSF50891">
    <property type="entry name" value="Cyclophilin-like"/>
    <property type="match status" value="1"/>
</dbReference>
<dbReference type="InterPro" id="IPR013785">
    <property type="entry name" value="Aldolase_TIM"/>
</dbReference>